<dbReference type="AlphaFoldDB" id="A0A834TEC9"/>
<dbReference type="Proteomes" id="UP000634136">
    <property type="component" value="Unassembled WGS sequence"/>
</dbReference>
<keyword evidence="2" id="KW-1185">Reference proteome</keyword>
<reference evidence="1" key="1">
    <citation type="submission" date="2020-09" db="EMBL/GenBank/DDBJ databases">
        <title>Genome-Enabled Discovery of Anthraquinone Biosynthesis in Senna tora.</title>
        <authorList>
            <person name="Kang S.-H."/>
            <person name="Pandey R.P."/>
            <person name="Lee C.-M."/>
            <person name="Sim J.-S."/>
            <person name="Jeong J.-T."/>
            <person name="Choi B.-S."/>
            <person name="Jung M."/>
            <person name="Ginzburg D."/>
            <person name="Zhao K."/>
            <person name="Won S.Y."/>
            <person name="Oh T.-J."/>
            <person name="Yu Y."/>
            <person name="Kim N.-H."/>
            <person name="Lee O.R."/>
            <person name="Lee T.-H."/>
            <person name="Bashyal P."/>
            <person name="Kim T.-S."/>
            <person name="Lee W.-H."/>
            <person name="Kawkins C."/>
            <person name="Kim C.-K."/>
            <person name="Kim J.S."/>
            <person name="Ahn B.O."/>
            <person name="Rhee S.Y."/>
            <person name="Sohng J.K."/>
        </authorList>
    </citation>
    <scope>NUCLEOTIDE SEQUENCE</scope>
    <source>
        <tissue evidence="1">Leaf</tissue>
    </source>
</reference>
<dbReference type="EMBL" id="JAAIUW010000008">
    <property type="protein sequence ID" value="KAF7819646.1"/>
    <property type="molecule type" value="Genomic_DNA"/>
</dbReference>
<gene>
    <name evidence="1" type="ORF">G2W53_025101</name>
</gene>
<organism evidence="1 2">
    <name type="scientific">Senna tora</name>
    <dbReference type="NCBI Taxonomy" id="362788"/>
    <lineage>
        <taxon>Eukaryota</taxon>
        <taxon>Viridiplantae</taxon>
        <taxon>Streptophyta</taxon>
        <taxon>Embryophyta</taxon>
        <taxon>Tracheophyta</taxon>
        <taxon>Spermatophyta</taxon>
        <taxon>Magnoliopsida</taxon>
        <taxon>eudicotyledons</taxon>
        <taxon>Gunneridae</taxon>
        <taxon>Pentapetalae</taxon>
        <taxon>rosids</taxon>
        <taxon>fabids</taxon>
        <taxon>Fabales</taxon>
        <taxon>Fabaceae</taxon>
        <taxon>Caesalpinioideae</taxon>
        <taxon>Cassia clade</taxon>
        <taxon>Senna</taxon>
    </lineage>
</organism>
<proteinExistence type="predicted"/>
<evidence type="ECO:0000313" key="1">
    <source>
        <dbReference type="EMBL" id="KAF7819646.1"/>
    </source>
</evidence>
<protein>
    <submittedName>
        <fullName evidence="1">Uncharacterized protein</fullName>
    </submittedName>
</protein>
<accession>A0A834TEC9</accession>
<evidence type="ECO:0000313" key="2">
    <source>
        <dbReference type="Proteomes" id="UP000634136"/>
    </source>
</evidence>
<comment type="caution">
    <text evidence="1">The sequence shown here is derived from an EMBL/GenBank/DDBJ whole genome shotgun (WGS) entry which is preliminary data.</text>
</comment>
<name>A0A834TEC9_9FABA</name>
<sequence length="42" mass="4488">MGALLNRDDHTSPSALKSGPYYGVVGVAWIDETVHFGISRVA</sequence>